<evidence type="ECO:0000313" key="3">
    <source>
        <dbReference type="Proteomes" id="UP000660729"/>
    </source>
</evidence>
<dbReference type="EMBL" id="JABCIY010000040">
    <property type="protein sequence ID" value="KAF7195357.1"/>
    <property type="molecule type" value="Genomic_DNA"/>
</dbReference>
<organism evidence="2 3">
    <name type="scientific">Pseudocercospora fuligena</name>
    <dbReference type="NCBI Taxonomy" id="685502"/>
    <lineage>
        <taxon>Eukaryota</taxon>
        <taxon>Fungi</taxon>
        <taxon>Dikarya</taxon>
        <taxon>Ascomycota</taxon>
        <taxon>Pezizomycotina</taxon>
        <taxon>Dothideomycetes</taxon>
        <taxon>Dothideomycetidae</taxon>
        <taxon>Mycosphaerellales</taxon>
        <taxon>Mycosphaerellaceae</taxon>
        <taxon>Pseudocercospora</taxon>
    </lineage>
</organism>
<name>A0A8H6VM46_9PEZI</name>
<evidence type="ECO:0000256" key="1">
    <source>
        <dbReference type="SAM" id="SignalP"/>
    </source>
</evidence>
<dbReference type="AlphaFoldDB" id="A0A8H6VM46"/>
<gene>
    <name evidence="2" type="ORF">HII31_03249</name>
</gene>
<dbReference type="OrthoDB" id="5395704at2759"/>
<evidence type="ECO:0008006" key="4">
    <source>
        <dbReference type="Google" id="ProtNLM"/>
    </source>
</evidence>
<accession>A0A8H6VM46</accession>
<dbReference type="Proteomes" id="UP000660729">
    <property type="component" value="Unassembled WGS sequence"/>
</dbReference>
<comment type="caution">
    <text evidence="2">The sequence shown here is derived from an EMBL/GenBank/DDBJ whole genome shotgun (WGS) entry which is preliminary data.</text>
</comment>
<evidence type="ECO:0000313" key="2">
    <source>
        <dbReference type="EMBL" id="KAF7195357.1"/>
    </source>
</evidence>
<keyword evidence="1" id="KW-0732">Signal</keyword>
<reference evidence="2" key="1">
    <citation type="submission" date="2020-04" db="EMBL/GenBank/DDBJ databases">
        <title>Draft genome resource of the tomato pathogen Pseudocercospora fuligena.</title>
        <authorList>
            <person name="Zaccaron A."/>
        </authorList>
    </citation>
    <scope>NUCLEOTIDE SEQUENCE</scope>
    <source>
        <strain evidence="2">PF001</strain>
    </source>
</reference>
<protein>
    <recommendedName>
        <fullName evidence="4">AA1-like domain-containing protein</fullName>
    </recommendedName>
</protein>
<feature type="chain" id="PRO_5034723755" description="AA1-like domain-containing protein" evidence="1">
    <location>
        <begin position="21"/>
        <end position="171"/>
    </location>
</feature>
<feature type="signal peptide" evidence="1">
    <location>
        <begin position="1"/>
        <end position="20"/>
    </location>
</feature>
<sequence length="171" mass="18493">MQLIAAIGGLTVLASTSVMAQPLIFDRAPQASNPPLQIHNLTIEDDEAANTTFTFSAYNPDPLTNVTANCTGTWPHGSSDFPDGDSALRCDNSTFAWHFEYALTDVKNFTIDLQHMFIDPAVGDPPYDRVTVFGRGDFNESNIKFEALGGKLVGTQSPEAPILLPIYATIA</sequence>
<proteinExistence type="predicted"/>
<keyword evidence="3" id="KW-1185">Reference proteome</keyword>